<evidence type="ECO:0000256" key="1">
    <source>
        <dbReference type="SAM" id="MobiDB-lite"/>
    </source>
</evidence>
<gene>
    <name evidence="2" type="ORF">LY89DRAFT_730427</name>
</gene>
<name>A0A194XJF6_MOLSC</name>
<feature type="region of interest" description="Disordered" evidence="1">
    <location>
        <begin position="605"/>
        <end position="682"/>
    </location>
</feature>
<organism evidence="2 3">
    <name type="scientific">Mollisia scopiformis</name>
    <name type="common">Conifer needle endophyte fungus</name>
    <name type="synonym">Phialocephala scopiformis</name>
    <dbReference type="NCBI Taxonomy" id="149040"/>
    <lineage>
        <taxon>Eukaryota</taxon>
        <taxon>Fungi</taxon>
        <taxon>Dikarya</taxon>
        <taxon>Ascomycota</taxon>
        <taxon>Pezizomycotina</taxon>
        <taxon>Leotiomycetes</taxon>
        <taxon>Helotiales</taxon>
        <taxon>Mollisiaceae</taxon>
        <taxon>Mollisia</taxon>
    </lineage>
</organism>
<feature type="region of interest" description="Disordered" evidence="1">
    <location>
        <begin position="20"/>
        <end position="55"/>
    </location>
</feature>
<feature type="compositionally biased region" description="Basic and acidic residues" evidence="1">
    <location>
        <begin position="643"/>
        <end position="659"/>
    </location>
</feature>
<feature type="region of interest" description="Disordered" evidence="1">
    <location>
        <begin position="361"/>
        <end position="406"/>
    </location>
</feature>
<protein>
    <submittedName>
        <fullName evidence="2">Uncharacterized protein</fullName>
    </submittedName>
</protein>
<dbReference type="Proteomes" id="UP000070700">
    <property type="component" value="Unassembled WGS sequence"/>
</dbReference>
<dbReference type="KEGG" id="psco:LY89DRAFT_730427"/>
<dbReference type="GeneID" id="28829204"/>
<evidence type="ECO:0000313" key="3">
    <source>
        <dbReference type="Proteomes" id="UP000070700"/>
    </source>
</evidence>
<feature type="compositionally biased region" description="Basic and acidic residues" evidence="1">
    <location>
        <begin position="393"/>
        <end position="404"/>
    </location>
</feature>
<sequence length="682" mass="76447">MSDEGYNITEDRSCTITTPFGRTITWTPRPHTLFPRLPAAPTPPNSPVEERSPEQWSNGFYGYSGVVVGKAEESGATRSGRKGSKAKRILEKVRTLKSKFTTRLRMHPDRPYFGERGDSLNYTTQNFAFTTSSSNIATLTRRSKSGMMNRMREYWQPVNRSIPKENASKTAKRERPWRRFTQWNSATSDTESNLTEDCTYKQILNNPLTSNKPIMIQRARSDNSDTGGSMTCQPPSALDCAYTTRSRHYEQQAEEMIAASLSTADEFPEEKDSKAKCNHKGWRLCCLRKRDKTPAEEQEQDPSGQGAGNTAIPEDAEYLTTYSDSGSIVNIALESPIIDDSLMIRKTYDLRTLDYSLSEGQYGQHKTKQNSNLRVPRLAARQRQVSSDESDESDKPELSPHFDDQDLAMDDEISDLDLDLSDPSVPVHQPLDRKALAARLGSLPKLRIPTSPQSANTLIQRQSRDMEEISEKVSSLDIDEPAIESVYHDAEEERTVEDNKLKADLKEAIGTPLLDRVAREGSQPQALRNLLENPATEAIDGSYVEVSPDTYLSSSPVYLCVAHPSLDDFVDEFRPTSPRIGNYPALDSSATSIDFGFHPTIETMPDSWSEESESAMEFPSETTHSQEGRTWRDFSAADLPMGRVDEQSSRFARVREAQESCRPSSLANGRRSDDSISSVEAH</sequence>
<evidence type="ECO:0000313" key="2">
    <source>
        <dbReference type="EMBL" id="KUJ20380.1"/>
    </source>
</evidence>
<proteinExistence type="predicted"/>
<reference evidence="2 3" key="1">
    <citation type="submission" date="2015-10" db="EMBL/GenBank/DDBJ databases">
        <title>Full genome of DAOMC 229536 Phialocephala scopiformis, a fungal endophyte of spruce producing the potent anti-insectan compound rugulosin.</title>
        <authorList>
            <consortium name="DOE Joint Genome Institute"/>
            <person name="Walker A.K."/>
            <person name="Frasz S.L."/>
            <person name="Seifert K.A."/>
            <person name="Miller J.D."/>
            <person name="Mondo S.J."/>
            <person name="Labutti K."/>
            <person name="Lipzen A."/>
            <person name="Dockter R."/>
            <person name="Kennedy M."/>
            <person name="Grigoriev I.V."/>
            <person name="Spatafora J.W."/>
        </authorList>
    </citation>
    <scope>NUCLEOTIDE SEQUENCE [LARGE SCALE GENOMIC DNA]</scope>
    <source>
        <strain evidence="2 3">CBS 120377</strain>
    </source>
</reference>
<dbReference type="OrthoDB" id="3560683at2759"/>
<dbReference type="RefSeq" id="XP_018074735.1">
    <property type="nucleotide sequence ID" value="XM_018219478.1"/>
</dbReference>
<dbReference type="EMBL" id="KQ947409">
    <property type="protein sequence ID" value="KUJ20380.1"/>
    <property type="molecule type" value="Genomic_DNA"/>
</dbReference>
<keyword evidence="3" id="KW-1185">Reference proteome</keyword>
<dbReference type="InParanoid" id="A0A194XJF6"/>
<dbReference type="AlphaFoldDB" id="A0A194XJF6"/>
<accession>A0A194XJF6</accession>